<gene>
    <name evidence="3" type="ORF">ACFPYL_23050</name>
</gene>
<dbReference type="Proteomes" id="UP001596135">
    <property type="component" value="Unassembled WGS sequence"/>
</dbReference>
<comment type="caution">
    <text evidence="3">The sequence shown here is derived from an EMBL/GenBank/DDBJ whole genome shotgun (WGS) entry which is preliminary data.</text>
</comment>
<name>A0ABW1LPW8_9ACTN</name>
<sequence>MSSDLTETLRARAGDVHGAPLTFDDVRGRARQIRRRRRAAVAGGVALVAAVALPIALLGGSGADRSDPDPARPSPTKGVDPDGGAVPTLRNGVIVYEDGSRIRLQGDLHDRADGFAVLGTDQYVVTASTAEGDREAVLFDDRGSQLATYPLEGGLAVQRRSAVAWMDPDGAPRLLVAGSDDPQVLESVEGSSPEAVAISGDCSDLCSVHVLTKGEGLGPSWAVATSGVVMPMTPDVPAILDVSSDGSLLGGLSEVAPDGNHYCGGVYDPNEIDFAWKGCEDNVFDFSPDGRLVATTFGEGLGPTRIDVRDSRTGTRLAGVAGGTITSWTWEDDTHLLAVQVDPRGETSLVRISPDDVTTALSGFRTEDPALGVPLVLPAS</sequence>
<accession>A0ABW1LPW8</accession>
<reference evidence="4" key="1">
    <citation type="journal article" date="2019" name="Int. J. Syst. Evol. Microbiol.">
        <title>The Global Catalogue of Microorganisms (GCM) 10K type strain sequencing project: providing services to taxonomists for standard genome sequencing and annotation.</title>
        <authorList>
            <consortium name="The Broad Institute Genomics Platform"/>
            <consortium name="The Broad Institute Genome Sequencing Center for Infectious Disease"/>
            <person name="Wu L."/>
            <person name="Ma J."/>
        </authorList>
    </citation>
    <scope>NUCLEOTIDE SEQUENCE [LARGE SCALE GENOMIC DNA]</scope>
    <source>
        <strain evidence="4">CCUG 54522</strain>
    </source>
</reference>
<evidence type="ECO:0008006" key="5">
    <source>
        <dbReference type="Google" id="ProtNLM"/>
    </source>
</evidence>
<protein>
    <recommendedName>
        <fullName evidence="5">WD40 repeat domain-containing protein</fullName>
    </recommendedName>
</protein>
<dbReference type="SUPFAM" id="SSF82171">
    <property type="entry name" value="DPP6 N-terminal domain-like"/>
    <property type="match status" value="1"/>
</dbReference>
<keyword evidence="4" id="KW-1185">Reference proteome</keyword>
<keyword evidence="2" id="KW-0472">Membrane</keyword>
<organism evidence="3 4">
    <name type="scientific">Nocardioides hankookensis</name>
    <dbReference type="NCBI Taxonomy" id="443157"/>
    <lineage>
        <taxon>Bacteria</taxon>
        <taxon>Bacillati</taxon>
        <taxon>Actinomycetota</taxon>
        <taxon>Actinomycetes</taxon>
        <taxon>Propionibacteriales</taxon>
        <taxon>Nocardioidaceae</taxon>
        <taxon>Nocardioides</taxon>
    </lineage>
</organism>
<keyword evidence="2" id="KW-0812">Transmembrane</keyword>
<dbReference type="EMBL" id="JBHSRJ010000009">
    <property type="protein sequence ID" value="MFC6045980.1"/>
    <property type="molecule type" value="Genomic_DNA"/>
</dbReference>
<evidence type="ECO:0000256" key="2">
    <source>
        <dbReference type="SAM" id="Phobius"/>
    </source>
</evidence>
<keyword evidence="2" id="KW-1133">Transmembrane helix</keyword>
<proteinExistence type="predicted"/>
<dbReference type="RefSeq" id="WP_379160159.1">
    <property type="nucleotide sequence ID" value="NZ_JBHSRJ010000009.1"/>
</dbReference>
<feature type="region of interest" description="Disordered" evidence="1">
    <location>
        <begin position="61"/>
        <end position="86"/>
    </location>
</feature>
<evidence type="ECO:0000313" key="4">
    <source>
        <dbReference type="Proteomes" id="UP001596135"/>
    </source>
</evidence>
<evidence type="ECO:0000256" key="1">
    <source>
        <dbReference type="SAM" id="MobiDB-lite"/>
    </source>
</evidence>
<evidence type="ECO:0000313" key="3">
    <source>
        <dbReference type="EMBL" id="MFC6045980.1"/>
    </source>
</evidence>
<feature type="transmembrane region" description="Helical" evidence="2">
    <location>
        <begin position="39"/>
        <end position="60"/>
    </location>
</feature>